<name>A0AAV5SBR7_9BILA</name>
<dbReference type="AlphaFoldDB" id="A0AAV5SBR7"/>
<dbReference type="EMBL" id="BTSX01000001">
    <property type="protein sequence ID" value="GMS80300.1"/>
    <property type="molecule type" value="Genomic_DNA"/>
</dbReference>
<comment type="caution">
    <text evidence="2">The sequence shown here is derived from an EMBL/GenBank/DDBJ whole genome shotgun (WGS) entry which is preliminary data.</text>
</comment>
<dbReference type="Proteomes" id="UP001432027">
    <property type="component" value="Unassembled WGS sequence"/>
</dbReference>
<sequence>MKNFSTTSNMVAHLRSRHPGIFPPIIKRRRMGHFVRPQVSHPSQHIDILYEDEDVKPIVDIPPSGNSNNLEMTKTIVAHTQIVNRLDSPDNTENQSMNGITHGTPSTPISTQHHQSNTSNGMIPIHSHLPSSSRSIPRLSSPPAFSYPSSSSLPLPSTPELEQLHARLLRAQIEREEAVARYYNALANRANTETSMLREK</sequence>
<proteinExistence type="predicted"/>
<reference evidence="2" key="1">
    <citation type="submission" date="2023-10" db="EMBL/GenBank/DDBJ databases">
        <title>Genome assembly of Pristionchus species.</title>
        <authorList>
            <person name="Yoshida K."/>
            <person name="Sommer R.J."/>
        </authorList>
    </citation>
    <scope>NUCLEOTIDE SEQUENCE</scope>
    <source>
        <strain evidence="2">RS0144</strain>
    </source>
</reference>
<evidence type="ECO:0000313" key="2">
    <source>
        <dbReference type="EMBL" id="GMS80300.1"/>
    </source>
</evidence>
<feature type="region of interest" description="Disordered" evidence="1">
    <location>
        <begin position="87"/>
        <end position="158"/>
    </location>
</feature>
<feature type="compositionally biased region" description="Polar residues" evidence="1">
    <location>
        <begin position="89"/>
        <end position="121"/>
    </location>
</feature>
<gene>
    <name evidence="2" type="ORF">PENTCL1PPCAC_2475</name>
</gene>
<evidence type="ECO:0008006" key="4">
    <source>
        <dbReference type="Google" id="ProtNLM"/>
    </source>
</evidence>
<feature type="compositionally biased region" description="Low complexity" evidence="1">
    <location>
        <begin position="124"/>
        <end position="158"/>
    </location>
</feature>
<organism evidence="2 3">
    <name type="scientific">Pristionchus entomophagus</name>
    <dbReference type="NCBI Taxonomy" id="358040"/>
    <lineage>
        <taxon>Eukaryota</taxon>
        <taxon>Metazoa</taxon>
        <taxon>Ecdysozoa</taxon>
        <taxon>Nematoda</taxon>
        <taxon>Chromadorea</taxon>
        <taxon>Rhabditida</taxon>
        <taxon>Rhabditina</taxon>
        <taxon>Diplogasteromorpha</taxon>
        <taxon>Diplogasteroidea</taxon>
        <taxon>Neodiplogasteridae</taxon>
        <taxon>Pristionchus</taxon>
    </lineage>
</organism>
<keyword evidence="3" id="KW-1185">Reference proteome</keyword>
<accession>A0AAV5SBR7</accession>
<evidence type="ECO:0000313" key="3">
    <source>
        <dbReference type="Proteomes" id="UP001432027"/>
    </source>
</evidence>
<evidence type="ECO:0000256" key="1">
    <source>
        <dbReference type="SAM" id="MobiDB-lite"/>
    </source>
</evidence>
<protein>
    <recommendedName>
        <fullName evidence="4">C2H2-type domain-containing protein</fullName>
    </recommendedName>
</protein>